<dbReference type="AlphaFoldDB" id="A0A5N6TJK3"/>
<feature type="compositionally biased region" description="Polar residues" evidence="1">
    <location>
        <begin position="402"/>
        <end position="414"/>
    </location>
</feature>
<feature type="compositionally biased region" description="Polar residues" evidence="1">
    <location>
        <begin position="134"/>
        <end position="143"/>
    </location>
</feature>
<feature type="compositionally biased region" description="Low complexity" evidence="1">
    <location>
        <begin position="339"/>
        <end position="349"/>
    </location>
</feature>
<protein>
    <recommendedName>
        <fullName evidence="4">BHLH domain-containing protein</fullName>
    </recommendedName>
</protein>
<feature type="compositionally biased region" description="Polar residues" evidence="1">
    <location>
        <begin position="378"/>
        <end position="395"/>
    </location>
</feature>
<feature type="compositionally biased region" description="Polar residues" evidence="1">
    <location>
        <begin position="436"/>
        <end position="453"/>
    </location>
</feature>
<evidence type="ECO:0000313" key="3">
    <source>
        <dbReference type="Proteomes" id="UP000325780"/>
    </source>
</evidence>
<organism evidence="2 3">
    <name type="scientific">Aspergillus avenaceus</name>
    <dbReference type="NCBI Taxonomy" id="36643"/>
    <lineage>
        <taxon>Eukaryota</taxon>
        <taxon>Fungi</taxon>
        <taxon>Dikarya</taxon>
        <taxon>Ascomycota</taxon>
        <taxon>Pezizomycotina</taxon>
        <taxon>Eurotiomycetes</taxon>
        <taxon>Eurotiomycetidae</taxon>
        <taxon>Eurotiales</taxon>
        <taxon>Aspergillaceae</taxon>
        <taxon>Aspergillus</taxon>
        <taxon>Aspergillus subgen. Circumdati</taxon>
    </lineage>
</organism>
<dbReference type="PANTHER" id="PTHR42023">
    <property type="entry name" value="BHLH DOMAIN-CONTAINING PROTEIN"/>
    <property type="match status" value="1"/>
</dbReference>
<feature type="compositionally biased region" description="Low complexity" evidence="1">
    <location>
        <begin position="168"/>
        <end position="180"/>
    </location>
</feature>
<gene>
    <name evidence="2" type="ORF">BDV25DRAFT_49041</name>
</gene>
<feature type="region of interest" description="Disordered" evidence="1">
    <location>
        <begin position="200"/>
        <end position="456"/>
    </location>
</feature>
<evidence type="ECO:0000256" key="1">
    <source>
        <dbReference type="SAM" id="MobiDB-lite"/>
    </source>
</evidence>
<feature type="compositionally biased region" description="Polar residues" evidence="1">
    <location>
        <begin position="117"/>
        <end position="127"/>
    </location>
</feature>
<evidence type="ECO:0000313" key="2">
    <source>
        <dbReference type="EMBL" id="KAE8146544.1"/>
    </source>
</evidence>
<accession>A0A5N6TJK3</accession>
<dbReference type="PANTHER" id="PTHR42023:SF1">
    <property type="entry name" value="BHLH DOMAIN-CONTAINING PROTEIN"/>
    <property type="match status" value="1"/>
</dbReference>
<evidence type="ECO:0008006" key="4">
    <source>
        <dbReference type="Google" id="ProtNLM"/>
    </source>
</evidence>
<proteinExistence type="predicted"/>
<dbReference type="OrthoDB" id="4507572at2759"/>
<sequence>MKGFPWSRKRQISTPTLVNKSWNDDVYSSLTPIPGKQKDKRYYSKDLPAVPTKPLGSPFSERRPNVSRGNSSYSQISVVGDRAPSISLSHHFPQDQDSFSISPPDSPVFIGHGPESLGSSRVSSIANESREQLNEQTGSTFTSHIPVASKRAGSLHPESRREATAPRTSTSPSSTSGWDSVSRKSSDMNRLMGAAPAYSFETNITADARPGEPRNANILDWGKEQKRKLSGARNRPAESDLSLPPTREPWKGPSGRAPIIDPIQENPRAKSSSRLHTSRSSDRLRGTNSPSPDYSYLGIVPSVVTTITAGEPNTKGPEKHVPNRNIPQTRVPEEPTPPSTSASSRTPPRVDLPGPDLSDPLAELKLGNDDDFTEPVSRFSTTTYEPTEADSSTATESRRNSIDTASQSTDNIPSIMSRKRPVPSAVAPGKKPTRKPTPSQATGAPESPSQSPPQDRIQMLESRKEYLARRKASINTMIHELTQVIQPSPVAYDMAAREEVKKTVASLNNELAEITKEEHEIGMKIFRTLRKRDERNFGSGSATLWVKRVTS</sequence>
<name>A0A5N6TJK3_ASPAV</name>
<feature type="region of interest" description="Disordered" evidence="1">
    <location>
        <begin position="29"/>
        <end position="187"/>
    </location>
</feature>
<dbReference type="Proteomes" id="UP000325780">
    <property type="component" value="Unassembled WGS sequence"/>
</dbReference>
<reference evidence="2 3" key="1">
    <citation type="submission" date="2019-04" db="EMBL/GenBank/DDBJ databases">
        <title>Friends and foes A comparative genomics study of 23 Aspergillus species from section Flavi.</title>
        <authorList>
            <consortium name="DOE Joint Genome Institute"/>
            <person name="Kjaerbolling I."/>
            <person name="Vesth T."/>
            <person name="Frisvad J.C."/>
            <person name="Nybo J.L."/>
            <person name="Theobald S."/>
            <person name="Kildgaard S."/>
            <person name="Isbrandt T."/>
            <person name="Kuo A."/>
            <person name="Sato A."/>
            <person name="Lyhne E.K."/>
            <person name="Kogle M.E."/>
            <person name="Wiebenga A."/>
            <person name="Kun R.S."/>
            <person name="Lubbers R.J."/>
            <person name="Makela M.R."/>
            <person name="Barry K."/>
            <person name="Chovatia M."/>
            <person name="Clum A."/>
            <person name="Daum C."/>
            <person name="Haridas S."/>
            <person name="He G."/>
            <person name="LaButti K."/>
            <person name="Lipzen A."/>
            <person name="Mondo S."/>
            <person name="Riley R."/>
            <person name="Salamov A."/>
            <person name="Simmons B.A."/>
            <person name="Magnuson J.K."/>
            <person name="Henrissat B."/>
            <person name="Mortensen U.H."/>
            <person name="Larsen T.O."/>
            <person name="Devries R.P."/>
            <person name="Grigoriev I.V."/>
            <person name="Machida M."/>
            <person name="Baker S.E."/>
            <person name="Andersen M.R."/>
        </authorList>
    </citation>
    <scope>NUCLEOTIDE SEQUENCE [LARGE SCALE GENOMIC DNA]</scope>
    <source>
        <strain evidence="2 3">IBT 18842</strain>
    </source>
</reference>
<feature type="compositionally biased region" description="Polar residues" evidence="1">
    <location>
        <begin position="67"/>
        <end position="77"/>
    </location>
</feature>
<dbReference type="EMBL" id="ML742256">
    <property type="protein sequence ID" value="KAE8146544.1"/>
    <property type="molecule type" value="Genomic_DNA"/>
</dbReference>
<keyword evidence="3" id="KW-1185">Reference proteome</keyword>